<reference evidence="9" key="1">
    <citation type="journal article" date="2022" name="Cell">
        <title>Design, construction, and in vivo augmentation of a complex gut microbiome.</title>
        <authorList>
            <person name="Cheng A.G."/>
            <person name="Ho P.Y."/>
            <person name="Aranda-Diaz A."/>
            <person name="Jain S."/>
            <person name="Yu F.B."/>
            <person name="Meng X."/>
            <person name="Wang M."/>
            <person name="Iakiviak M."/>
            <person name="Nagashima K."/>
            <person name="Zhao A."/>
            <person name="Murugkar P."/>
            <person name="Patil A."/>
            <person name="Atabakhsh K."/>
            <person name="Weakley A."/>
            <person name="Yan J."/>
            <person name="Brumbaugh A.R."/>
            <person name="Higginbottom S."/>
            <person name="Dimas A."/>
            <person name="Shiver A.L."/>
            <person name="Deutschbauer A."/>
            <person name="Neff N."/>
            <person name="Sonnenburg J.L."/>
            <person name="Huang K.C."/>
            <person name="Fischbach M.A."/>
        </authorList>
    </citation>
    <scope>NUCLEOTIDE SEQUENCE</scope>
    <source>
        <strain evidence="9">JC50</strain>
    </source>
</reference>
<organism evidence="9 10">
    <name type="scientific">Alistipes senegalensis JC50</name>
    <dbReference type="NCBI Taxonomy" id="1033732"/>
    <lineage>
        <taxon>Bacteria</taxon>
        <taxon>Pseudomonadati</taxon>
        <taxon>Bacteroidota</taxon>
        <taxon>Bacteroidia</taxon>
        <taxon>Bacteroidales</taxon>
        <taxon>Rikenellaceae</taxon>
        <taxon>Alistipes</taxon>
    </lineage>
</organism>
<dbReference type="Pfam" id="PF09594">
    <property type="entry name" value="GT87"/>
    <property type="match status" value="1"/>
</dbReference>
<feature type="transmembrane region" description="Helical" evidence="8">
    <location>
        <begin position="106"/>
        <end position="124"/>
    </location>
</feature>
<feature type="transmembrane region" description="Helical" evidence="8">
    <location>
        <begin position="136"/>
        <end position="161"/>
    </location>
</feature>
<keyword evidence="6 8" id="KW-0472">Membrane</keyword>
<feature type="transmembrane region" description="Helical" evidence="8">
    <location>
        <begin position="265"/>
        <end position="283"/>
    </location>
</feature>
<feature type="transmembrane region" description="Helical" evidence="8">
    <location>
        <begin position="341"/>
        <end position="358"/>
    </location>
</feature>
<evidence type="ECO:0000256" key="5">
    <source>
        <dbReference type="ARBA" id="ARBA00022989"/>
    </source>
</evidence>
<comment type="subcellular location">
    <subcellularLocation>
        <location evidence="1">Cell membrane</location>
        <topology evidence="1">Multi-pass membrane protein</topology>
    </subcellularLocation>
</comment>
<dbReference type="RefSeq" id="WP_227901040.1">
    <property type="nucleotide sequence ID" value="NZ_CP102252.1"/>
</dbReference>
<keyword evidence="10" id="KW-1185">Reference proteome</keyword>
<evidence type="ECO:0000256" key="1">
    <source>
        <dbReference type="ARBA" id="ARBA00004651"/>
    </source>
</evidence>
<feature type="transmembrane region" description="Helical" evidence="8">
    <location>
        <begin position="173"/>
        <end position="199"/>
    </location>
</feature>
<feature type="transmembrane region" description="Helical" evidence="8">
    <location>
        <begin position="312"/>
        <end position="329"/>
    </location>
</feature>
<evidence type="ECO:0000256" key="8">
    <source>
        <dbReference type="SAM" id="Phobius"/>
    </source>
</evidence>
<evidence type="ECO:0000313" key="10">
    <source>
        <dbReference type="Proteomes" id="UP001058267"/>
    </source>
</evidence>
<keyword evidence="5 8" id="KW-1133">Transmembrane helix</keyword>
<protein>
    <submittedName>
        <fullName evidence="9">DUF2029 domain-containing protein</fullName>
    </submittedName>
</protein>
<evidence type="ECO:0000313" key="9">
    <source>
        <dbReference type="EMBL" id="UWN65780.1"/>
    </source>
</evidence>
<dbReference type="Proteomes" id="UP001058267">
    <property type="component" value="Chromosome"/>
</dbReference>
<keyword evidence="3" id="KW-0808">Transferase</keyword>
<dbReference type="EMBL" id="CP102252">
    <property type="protein sequence ID" value="UWN65780.1"/>
    <property type="molecule type" value="Genomic_DNA"/>
</dbReference>
<feature type="transmembrane region" description="Helical" evidence="8">
    <location>
        <begin position="290"/>
        <end position="306"/>
    </location>
</feature>
<evidence type="ECO:0000256" key="4">
    <source>
        <dbReference type="ARBA" id="ARBA00022692"/>
    </source>
</evidence>
<proteinExistence type="inferred from homology"/>
<feature type="transmembrane region" description="Helical" evidence="8">
    <location>
        <begin position="370"/>
        <end position="390"/>
    </location>
</feature>
<feature type="transmembrane region" description="Helical" evidence="8">
    <location>
        <begin position="26"/>
        <end position="43"/>
    </location>
</feature>
<gene>
    <name evidence="9" type="ORF">NQ519_02775</name>
</gene>
<name>A0ABY5V872_9BACT</name>
<accession>A0ABY5V872</accession>
<comment type="similarity">
    <text evidence="7">Belongs to the glycosyltransferase 87 family.</text>
</comment>
<sequence length="414" mass="48047">MLNTRPGTEGSVWRRIGAFFLNPRNLYVIGLLLVLALSVSEVTRGRHKNFMIFAESTKLFWQQIAPYGANWPPAGFPVRLDYFLYGPLFNILFAPFAYLPAWLGPIVWNVFNFTLWFAAIFTLPGKFTREEKCKSFLFTFLILACTQLSFQYNVAVGYMFLFAYSLLERDKGFWAVLLIMISGFTKIYGIFQLAMLLFYPHFWRNVGYAVLIGAAFLLAPAVNMPLAELPDYYGQWIGALTEHPDTRTWMNVFYLRPLGLLPYRTYVQIGVLALLAVGVLANWRSWRLPFFRIACLAILMGYVILFSNSSEGHTYVIMLIGYQMWYWTMRRGGEIRLADKIAYWATFVIVVVMPVDVLCPPKVMQLFYGWQLNLWLLLALWLRMCWTAFIRIPEPMKKSYSEFAPIRSVQVQND</sequence>
<evidence type="ECO:0000256" key="3">
    <source>
        <dbReference type="ARBA" id="ARBA00022679"/>
    </source>
</evidence>
<dbReference type="InterPro" id="IPR018584">
    <property type="entry name" value="GT87"/>
</dbReference>
<keyword evidence="4 8" id="KW-0812">Transmembrane</keyword>
<keyword evidence="2" id="KW-1003">Cell membrane</keyword>
<evidence type="ECO:0000256" key="7">
    <source>
        <dbReference type="ARBA" id="ARBA00024033"/>
    </source>
</evidence>
<feature type="transmembrane region" description="Helical" evidence="8">
    <location>
        <begin position="206"/>
        <end position="226"/>
    </location>
</feature>
<evidence type="ECO:0000256" key="6">
    <source>
        <dbReference type="ARBA" id="ARBA00023136"/>
    </source>
</evidence>
<evidence type="ECO:0000256" key="2">
    <source>
        <dbReference type="ARBA" id="ARBA00022475"/>
    </source>
</evidence>